<dbReference type="Proteomes" id="UP000326757">
    <property type="component" value="Unassembled WGS sequence"/>
</dbReference>
<proteinExistence type="inferred from homology"/>
<evidence type="ECO:0000256" key="4">
    <source>
        <dbReference type="ARBA" id="ARBA00023008"/>
    </source>
</evidence>
<evidence type="ECO:0000256" key="3">
    <source>
        <dbReference type="ARBA" id="ARBA00022723"/>
    </source>
</evidence>
<dbReference type="GO" id="GO:0016531">
    <property type="term" value="F:copper chaperone activity"/>
    <property type="evidence" value="ECO:0007669"/>
    <property type="project" value="InterPro"/>
</dbReference>
<protein>
    <recommendedName>
        <fullName evidence="11">Cytochrome c oxidase copper chaperone</fullName>
    </recommendedName>
</protein>
<keyword evidence="10" id="KW-1185">Reference proteome</keyword>
<evidence type="ECO:0000256" key="8">
    <source>
        <dbReference type="PIRSR" id="PIRSR607745-1"/>
    </source>
</evidence>
<keyword evidence="5" id="KW-0496">Mitochondrion</keyword>
<gene>
    <name evidence="9" type="ORF">EYC80_005010</name>
</gene>
<dbReference type="Pfam" id="PF05051">
    <property type="entry name" value="COX17"/>
    <property type="match status" value="1"/>
</dbReference>
<evidence type="ECO:0000256" key="2">
    <source>
        <dbReference type="ARBA" id="ARBA00009241"/>
    </source>
</evidence>
<dbReference type="OrthoDB" id="1915887at2759"/>
<dbReference type="SUPFAM" id="SSF47072">
    <property type="entry name" value="Cysteine alpha-hairpin motif"/>
    <property type="match status" value="1"/>
</dbReference>
<keyword evidence="4 8" id="KW-0186">Copper</keyword>
<dbReference type="PANTHER" id="PTHR16719:SF0">
    <property type="entry name" value="CYTOCHROME C OXIDASE COPPER CHAPERONE"/>
    <property type="match status" value="1"/>
</dbReference>
<keyword evidence="7" id="KW-0143">Chaperone</keyword>
<sequence>MDAATIFWWWGAAAALQGQEKLNLELMVNKSDKLFYGRRVPIRNYVVILVKDDIRHMNMSSSAINMPASVTSANMAADLKPAGDASSKPKPCCVCKEEKAARDECMLFSTAKDPQVACASMVDRYKSCMAGFGFNLP</sequence>
<dbReference type="AlphaFoldDB" id="A0A5N6KIL0"/>
<evidence type="ECO:0000256" key="6">
    <source>
        <dbReference type="ARBA" id="ARBA00023157"/>
    </source>
</evidence>
<dbReference type="GO" id="GO:0005507">
    <property type="term" value="F:copper ion binding"/>
    <property type="evidence" value="ECO:0007669"/>
    <property type="project" value="InterPro"/>
</dbReference>
<keyword evidence="6" id="KW-1015">Disulfide bond</keyword>
<comment type="caution">
    <text evidence="9">The sequence shown here is derived from an EMBL/GenBank/DDBJ whole genome shotgun (WGS) entry which is preliminary data.</text>
</comment>
<accession>A0A5N6KIL0</accession>
<evidence type="ECO:0008006" key="11">
    <source>
        <dbReference type="Google" id="ProtNLM"/>
    </source>
</evidence>
<dbReference type="GO" id="GO:0033617">
    <property type="term" value="P:mitochondrial respiratory chain complex IV assembly"/>
    <property type="evidence" value="ECO:0007669"/>
    <property type="project" value="TreeGrafter"/>
</dbReference>
<keyword evidence="3 8" id="KW-0479">Metal-binding</keyword>
<dbReference type="GO" id="GO:0005758">
    <property type="term" value="C:mitochondrial intermembrane space"/>
    <property type="evidence" value="ECO:0007669"/>
    <property type="project" value="UniProtKB-SubCell"/>
</dbReference>
<dbReference type="InterPro" id="IPR009069">
    <property type="entry name" value="Cys_alpha_HP_mot_SF"/>
</dbReference>
<reference evidence="9 10" key="1">
    <citation type="submission" date="2019-06" db="EMBL/GenBank/DDBJ databases">
        <title>Genome Sequence of the Brown Rot Fungal Pathogen Monilinia laxa.</title>
        <authorList>
            <person name="De Miccolis Angelini R.M."/>
            <person name="Landi L."/>
            <person name="Abate D."/>
            <person name="Pollastro S."/>
            <person name="Romanazzi G."/>
            <person name="Faretra F."/>
        </authorList>
    </citation>
    <scope>NUCLEOTIDE SEQUENCE [LARGE SCALE GENOMIC DNA]</scope>
    <source>
        <strain evidence="9 10">Mlax316</strain>
    </source>
</reference>
<comment type="similarity">
    <text evidence="2">Belongs to the COX17 family.</text>
</comment>
<dbReference type="EMBL" id="VIGI01000002">
    <property type="protein sequence ID" value="KAB8303613.1"/>
    <property type="molecule type" value="Genomic_DNA"/>
</dbReference>
<dbReference type="FunFam" id="1.10.287.1130:FF:000004">
    <property type="entry name" value="Cytochrome c oxidase copper chaperone"/>
    <property type="match status" value="1"/>
</dbReference>
<evidence type="ECO:0000256" key="1">
    <source>
        <dbReference type="ARBA" id="ARBA00004569"/>
    </source>
</evidence>
<name>A0A5N6KIL0_MONLA</name>
<feature type="binding site" evidence="8">
    <location>
        <position position="93"/>
    </location>
    <ligand>
        <name>Cu cation</name>
        <dbReference type="ChEBI" id="CHEBI:23378"/>
    </ligand>
</feature>
<evidence type="ECO:0000256" key="5">
    <source>
        <dbReference type="ARBA" id="ARBA00023128"/>
    </source>
</evidence>
<comment type="subcellular location">
    <subcellularLocation>
        <location evidence="1">Mitochondrion intermembrane space</location>
    </subcellularLocation>
</comment>
<organism evidence="9 10">
    <name type="scientific">Monilinia laxa</name>
    <name type="common">Brown rot fungus</name>
    <name type="synonym">Sclerotinia laxa</name>
    <dbReference type="NCBI Taxonomy" id="61186"/>
    <lineage>
        <taxon>Eukaryota</taxon>
        <taxon>Fungi</taxon>
        <taxon>Dikarya</taxon>
        <taxon>Ascomycota</taxon>
        <taxon>Pezizomycotina</taxon>
        <taxon>Leotiomycetes</taxon>
        <taxon>Helotiales</taxon>
        <taxon>Sclerotiniaceae</taxon>
        <taxon>Monilinia</taxon>
    </lineage>
</organism>
<dbReference type="Gene3D" id="1.10.287.1130">
    <property type="entry name" value="CytochromE C oxidase copper chaperone"/>
    <property type="match status" value="1"/>
</dbReference>
<dbReference type="InterPro" id="IPR007745">
    <property type="entry name" value="Cyt_c_oxidase_Cu-chaperone"/>
</dbReference>
<evidence type="ECO:0000313" key="10">
    <source>
        <dbReference type="Proteomes" id="UP000326757"/>
    </source>
</evidence>
<feature type="binding site" evidence="8">
    <location>
        <position position="92"/>
    </location>
    <ligand>
        <name>Cu cation</name>
        <dbReference type="ChEBI" id="CHEBI:23378"/>
    </ligand>
</feature>
<dbReference type="PANTHER" id="PTHR16719">
    <property type="entry name" value="CYTOCHROME C OXIDASE COPPER CHAPERONE"/>
    <property type="match status" value="1"/>
</dbReference>
<evidence type="ECO:0000313" key="9">
    <source>
        <dbReference type="EMBL" id="KAB8303613.1"/>
    </source>
</evidence>
<evidence type="ECO:0000256" key="7">
    <source>
        <dbReference type="ARBA" id="ARBA00023186"/>
    </source>
</evidence>